<accession>A0A484MAM9</accession>
<protein>
    <submittedName>
        <fullName evidence="3">Uncharacterized protein</fullName>
    </submittedName>
</protein>
<dbReference type="GO" id="GO:0004864">
    <property type="term" value="F:protein phosphatase inhibitor activity"/>
    <property type="evidence" value="ECO:0007669"/>
    <property type="project" value="UniProtKB-ARBA"/>
</dbReference>
<dbReference type="OrthoDB" id="1483986at2759"/>
<gene>
    <name evidence="3" type="ORF">CCAM_LOCUS27598</name>
</gene>
<dbReference type="AlphaFoldDB" id="A0A484MAM9"/>
<evidence type="ECO:0000256" key="1">
    <source>
        <dbReference type="ARBA" id="ARBA00009861"/>
    </source>
</evidence>
<dbReference type="InterPro" id="IPR050898">
    <property type="entry name" value="Plant_acyltransferase"/>
</dbReference>
<dbReference type="InterPro" id="IPR019587">
    <property type="entry name" value="Polyketide_cyclase/dehydratase"/>
</dbReference>
<reference evidence="3 4" key="1">
    <citation type="submission" date="2018-04" db="EMBL/GenBank/DDBJ databases">
        <authorList>
            <person name="Vogel A."/>
        </authorList>
    </citation>
    <scope>NUCLEOTIDE SEQUENCE [LARGE SCALE GENOMIC DNA]</scope>
</reference>
<organism evidence="3 4">
    <name type="scientific">Cuscuta campestris</name>
    <dbReference type="NCBI Taxonomy" id="132261"/>
    <lineage>
        <taxon>Eukaryota</taxon>
        <taxon>Viridiplantae</taxon>
        <taxon>Streptophyta</taxon>
        <taxon>Embryophyta</taxon>
        <taxon>Tracheophyta</taxon>
        <taxon>Spermatophyta</taxon>
        <taxon>Magnoliopsida</taxon>
        <taxon>eudicotyledons</taxon>
        <taxon>Gunneridae</taxon>
        <taxon>Pentapetalae</taxon>
        <taxon>asterids</taxon>
        <taxon>lamiids</taxon>
        <taxon>Solanales</taxon>
        <taxon>Convolvulaceae</taxon>
        <taxon>Cuscuteae</taxon>
        <taxon>Cuscuta</taxon>
        <taxon>Cuscuta subgen. Grammica</taxon>
        <taxon>Cuscuta sect. Cleistogrammica</taxon>
    </lineage>
</organism>
<dbReference type="InterPro" id="IPR023213">
    <property type="entry name" value="CAT-like_dom_sf"/>
</dbReference>
<dbReference type="PANTHER" id="PTHR31147">
    <property type="entry name" value="ACYL TRANSFERASE 4"/>
    <property type="match status" value="1"/>
</dbReference>
<comment type="similarity">
    <text evidence="1">Belongs to the plant acyltransferase family.</text>
</comment>
<dbReference type="EMBL" id="OOIL02003033">
    <property type="protein sequence ID" value="VFQ85822.1"/>
    <property type="molecule type" value="Genomic_DNA"/>
</dbReference>
<dbReference type="CDD" id="cd07821">
    <property type="entry name" value="PYR_PYL_RCAR_like"/>
    <property type="match status" value="1"/>
</dbReference>
<evidence type="ECO:0000256" key="2">
    <source>
        <dbReference type="ARBA" id="ARBA00022679"/>
    </source>
</evidence>
<dbReference type="Gene3D" id="3.30.559.10">
    <property type="entry name" value="Chloramphenicol acetyltransferase-like domain"/>
    <property type="match status" value="2"/>
</dbReference>
<dbReference type="InterPro" id="IPR023393">
    <property type="entry name" value="START-like_dom_sf"/>
</dbReference>
<dbReference type="Proteomes" id="UP000595140">
    <property type="component" value="Unassembled WGS sequence"/>
</dbReference>
<sequence>MACFTATTTPLLFCVRRGKAQLIVPETATPRELKPLSDIDDQGSLRVQVPVLMLYKRSERMRGEDPGEVVKKGVAKALVLYYPLAGRVLEGQNKKLMVNCNGKGVWFVPARANVELEKMGFESMRLPCPHLDKLLMNVPGSKGVYDCPIVHIQVTRFACGGFALAIRFNHTMMDVQGFIQFLNAVSELGQSATEPSVAPIWQRELLNARPSPDITSRHREFEESHESKGKRCWRVGVFHGNFVVDVERFLKHLGWLFGNKRIFQTLMLKRSFTFGSRELQALKAKCPSSTTFEALFACLWKCRTVALHPNPKSRVHLTFLVNVRGDSVLRGSNTLPLGYYGNAMVPIAATTTADMLCSNPISYAAELIREAKRAVNDDYVRSLADLMVLKGRPKRPVLNNFFVMDTTKFGLDEVDLGWGRPMFGGVVSALYGVGYLVPYKRVEDKKGVAVAVALPPITMGKFQKEIRKAATEFMVEGDGSDSAHHLTVPSGLTPDEFEELKQWVVEFHTYRVNSGQCSSLLAQKIHAPPDAVWSVVRRFDMPQTYKHFIRSCTVGGGFRNAVGDTRHVNVISGLPAATSAERLDLLDDEHRVTGFSIIGGEHRLRNYRSVTSVHGLRPEGTVVLESYVVDMPEGNTEEDTKLFADTVVRLNLQKLASVTEGEG</sequence>
<dbReference type="SUPFAM" id="SSF55961">
    <property type="entry name" value="Bet v1-like"/>
    <property type="match status" value="1"/>
</dbReference>
<evidence type="ECO:0000313" key="3">
    <source>
        <dbReference type="EMBL" id="VFQ85822.1"/>
    </source>
</evidence>
<proteinExistence type="inferred from homology"/>
<dbReference type="GO" id="GO:0016740">
    <property type="term" value="F:transferase activity"/>
    <property type="evidence" value="ECO:0007669"/>
    <property type="project" value="UniProtKB-KW"/>
</dbReference>
<dbReference type="PANTHER" id="PTHR31147:SF66">
    <property type="entry name" value="OS05G0315700 PROTEIN"/>
    <property type="match status" value="1"/>
</dbReference>
<evidence type="ECO:0000313" key="4">
    <source>
        <dbReference type="Proteomes" id="UP000595140"/>
    </source>
</evidence>
<keyword evidence="4" id="KW-1185">Reference proteome</keyword>
<dbReference type="Pfam" id="PF02458">
    <property type="entry name" value="Transferase"/>
    <property type="match status" value="1"/>
</dbReference>
<keyword evidence="2" id="KW-0808">Transferase</keyword>
<dbReference type="Gene3D" id="3.30.530.20">
    <property type="match status" value="1"/>
</dbReference>
<dbReference type="Pfam" id="PF10604">
    <property type="entry name" value="Polyketide_cyc2"/>
    <property type="match status" value="1"/>
</dbReference>
<name>A0A484MAM9_9ASTE</name>